<protein>
    <recommendedName>
        <fullName evidence="2">Peptidase C14 caspase domain-containing protein</fullName>
    </recommendedName>
</protein>
<feature type="chain" id="PRO_5017678261" description="Peptidase C14 caspase domain-containing protein" evidence="1">
    <location>
        <begin position="26"/>
        <end position="578"/>
    </location>
</feature>
<feature type="domain" description="Peptidase C14 caspase" evidence="2">
    <location>
        <begin position="330"/>
        <end position="533"/>
    </location>
</feature>
<dbReference type="InterPro" id="IPR029030">
    <property type="entry name" value="Caspase-like_dom_sf"/>
</dbReference>
<dbReference type="InterPro" id="IPR011600">
    <property type="entry name" value="Pept_C14_caspase"/>
</dbReference>
<dbReference type="AlphaFoldDB" id="A0A3D9HW65"/>
<evidence type="ECO:0000259" key="2">
    <source>
        <dbReference type="Pfam" id="PF00656"/>
    </source>
</evidence>
<keyword evidence="1" id="KW-0732">Signal</keyword>
<evidence type="ECO:0000313" key="4">
    <source>
        <dbReference type="Proteomes" id="UP000256845"/>
    </source>
</evidence>
<accession>A0A3D9HW65</accession>
<evidence type="ECO:0000256" key="1">
    <source>
        <dbReference type="SAM" id="SignalP"/>
    </source>
</evidence>
<evidence type="ECO:0000313" key="3">
    <source>
        <dbReference type="EMBL" id="RED53655.1"/>
    </source>
</evidence>
<dbReference type="GO" id="GO:0006508">
    <property type="term" value="P:proteolysis"/>
    <property type="evidence" value="ECO:0007669"/>
    <property type="project" value="InterPro"/>
</dbReference>
<sequence>MSFSAFVSFFRSCLILLCVSGGLLGCQTVATNVQQVDFSSDKVPNLPLQAQALLLMMPDERNRSKTITIQNFQGTQVPLREGRAISNAGEKVLGRIFANVERDALSHEPQMIFVVTGSSQIDTFWLTFNVTATIRYFEPDGTLIGSAQGRSLVAGSMIGQEMTLEDAYVKALVIASRDMLKQPAFLEHLEGGTLKTAPLNLAALGQSLGFKVDAPLMKQIAAKELEQRMGHEMELMNGTFRVKAGEAIIRQFPNVESDARDRVAQGGLLHILGQLPDGWMQVAREGKPFGWVHGSALAMESQQAVAIARRFPQNPVDVRFSAVPSRPDDIAVIIANADYARAGRDIPAVEPAYADAAGFRLYATQALGVRPGNIIELKDATQADLISVFGTDQDHRARLYNWVKPGVSRVYVYYAGHGAPGSDGSAYLVPTDANPSTLHLNGYRLSNLYRNLSKSRARSVTVVLEACFSGSAEGGAVINNASPVFLNVKQVSIPKGLSVIAAGGSNQMASWDQDRQHSLFTTYFLKGMSGEADKPPHGNANGRVTYDELDRYLQQTLTYFARRYYGRDQQAQIVEAGS</sequence>
<dbReference type="SUPFAM" id="SSF52129">
    <property type="entry name" value="Caspase-like"/>
    <property type="match status" value="1"/>
</dbReference>
<proteinExistence type="predicted"/>
<comment type="caution">
    <text evidence="3">The sequence shown here is derived from an EMBL/GenBank/DDBJ whole genome shotgun (WGS) entry which is preliminary data.</text>
</comment>
<name>A0A3D9HW65_9PROT</name>
<feature type="signal peptide" evidence="1">
    <location>
        <begin position="1"/>
        <end position="25"/>
    </location>
</feature>
<keyword evidence="4" id="KW-1185">Reference proteome</keyword>
<dbReference type="Proteomes" id="UP000256845">
    <property type="component" value="Unassembled WGS sequence"/>
</dbReference>
<dbReference type="GO" id="GO:0004197">
    <property type="term" value="F:cysteine-type endopeptidase activity"/>
    <property type="evidence" value="ECO:0007669"/>
    <property type="project" value="InterPro"/>
</dbReference>
<dbReference type="RefSeq" id="WP_115934775.1">
    <property type="nucleotide sequence ID" value="NZ_QRDW01000001.1"/>
</dbReference>
<gene>
    <name evidence="3" type="ORF">DFP90_101447</name>
</gene>
<organism evidence="3 4">
    <name type="scientific">Aestuariispira insulae</name>
    <dbReference type="NCBI Taxonomy" id="1461337"/>
    <lineage>
        <taxon>Bacteria</taxon>
        <taxon>Pseudomonadati</taxon>
        <taxon>Pseudomonadota</taxon>
        <taxon>Alphaproteobacteria</taxon>
        <taxon>Rhodospirillales</taxon>
        <taxon>Kiloniellaceae</taxon>
        <taxon>Aestuariispira</taxon>
    </lineage>
</organism>
<reference evidence="3 4" key="1">
    <citation type="submission" date="2018-07" db="EMBL/GenBank/DDBJ databases">
        <title>Genomic Encyclopedia of Type Strains, Phase III (KMG-III): the genomes of soil and plant-associated and newly described type strains.</title>
        <authorList>
            <person name="Whitman W."/>
        </authorList>
    </citation>
    <scope>NUCLEOTIDE SEQUENCE [LARGE SCALE GENOMIC DNA]</scope>
    <source>
        <strain evidence="3 4">CECT 8488</strain>
    </source>
</reference>
<dbReference type="Gene3D" id="3.40.50.1460">
    <property type="match status" value="1"/>
</dbReference>
<dbReference type="EMBL" id="QRDW01000001">
    <property type="protein sequence ID" value="RED53655.1"/>
    <property type="molecule type" value="Genomic_DNA"/>
</dbReference>
<dbReference type="Pfam" id="PF00656">
    <property type="entry name" value="Peptidase_C14"/>
    <property type="match status" value="1"/>
</dbReference>
<dbReference type="OrthoDB" id="7301525at2"/>